<reference evidence="1" key="1">
    <citation type="journal article" date="2016" name="Nat. Genet.">
        <title>A high-quality carrot genome assembly provides new insights into carotenoid accumulation and asterid genome evolution.</title>
        <authorList>
            <person name="Iorizzo M."/>
            <person name="Ellison S."/>
            <person name="Senalik D."/>
            <person name="Zeng P."/>
            <person name="Satapoomin P."/>
            <person name="Huang J."/>
            <person name="Bowman M."/>
            <person name="Iovene M."/>
            <person name="Sanseverino W."/>
            <person name="Cavagnaro P."/>
            <person name="Yildiz M."/>
            <person name="Macko-Podgorni A."/>
            <person name="Moranska E."/>
            <person name="Grzebelus E."/>
            <person name="Grzebelus D."/>
            <person name="Ashrafi H."/>
            <person name="Zheng Z."/>
            <person name="Cheng S."/>
            <person name="Spooner D."/>
            <person name="Van Deynze A."/>
            <person name="Simon P."/>
        </authorList>
    </citation>
    <scope>NUCLEOTIDE SEQUENCE</scope>
    <source>
        <tissue evidence="1">Leaf</tissue>
    </source>
</reference>
<organism evidence="1 2">
    <name type="scientific">Daucus carota subsp. sativus</name>
    <name type="common">Carrot</name>
    <dbReference type="NCBI Taxonomy" id="79200"/>
    <lineage>
        <taxon>Eukaryota</taxon>
        <taxon>Viridiplantae</taxon>
        <taxon>Streptophyta</taxon>
        <taxon>Embryophyta</taxon>
        <taxon>Tracheophyta</taxon>
        <taxon>Spermatophyta</taxon>
        <taxon>Magnoliopsida</taxon>
        <taxon>eudicotyledons</taxon>
        <taxon>Gunneridae</taxon>
        <taxon>Pentapetalae</taxon>
        <taxon>asterids</taxon>
        <taxon>campanulids</taxon>
        <taxon>Apiales</taxon>
        <taxon>Apiaceae</taxon>
        <taxon>Apioideae</taxon>
        <taxon>Scandiceae</taxon>
        <taxon>Daucinae</taxon>
        <taxon>Daucus</taxon>
        <taxon>Daucus sect. Daucus</taxon>
    </lineage>
</organism>
<dbReference type="Gramene" id="KZM97141">
    <property type="protein sequence ID" value="KZM97141"/>
    <property type="gene ID" value="DCAR_015497"/>
</dbReference>
<evidence type="ECO:0000313" key="1">
    <source>
        <dbReference type="EMBL" id="WOG95926.1"/>
    </source>
</evidence>
<sequence length="76" mass="7952">MPLQKLTMTAEDNGKGAKCLRVKNGIMAAAAAAGGREGSKGDGVCGEKADSYSKASVSNVFQDYRRLVHFGAQLMS</sequence>
<dbReference type="Proteomes" id="UP000077755">
    <property type="component" value="Chromosome 4"/>
</dbReference>
<evidence type="ECO:0000313" key="2">
    <source>
        <dbReference type="Proteomes" id="UP000077755"/>
    </source>
</evidence>
<dbReference type="AlphaFoldDB" id="A0A165A9C7"/>
<proteinExistence type="predicted"/>
<reference evidence="1" key="2">
    <citation type="submission" date="2022-03" db="EMBL/GenBank/DDBJ databases">
        <title>Draft title - Genomic analysis of global carrot germplasm unveils the trajectory of domestication and the origin of high carotenoid orange carrot.</title>
        <authorList>
            <person name="Iorizzo M."/>
            <person name="Ellison S."/>
            <person name="Senalik D."/>
            <person name="Macko-Podgorni A."/>
            <person name="Grzebelus D."/>
            <person name="Bostan H."/>
            <person name="Rolling W."/>
            <person name="Curaba J."/>
            <person name="Simon P."/>
        </authorList>
    </citation>
    <scope>NUCLEOTIDE SEQUENCE</scope>
    <source>
        <tissue evidence="1">Leaf</tissue>
    </source>
</reference>
<protein>
    <submittedName>
        <fullName evidence="1">Uncharacterized protein</fullName>
    </submittedName>
</protein>
<accession>A0A165A9C7</accession>
<name>A0A165A9C7_DAUCS</name>
<gene>
    <name evidence="1" type="ORF">DCAR_0415255</name>
</gene>
<keyword evidence="2" id="KW-1185">Reference proteome</keyword>
<dbReference type="EMBL" id="CP093346">
    <property type="protein sequence ID" value="WOG95926.1"/>
    <property type="molecule type" value="Genomic_DNA"/>
</dbReference>